<dbReference type="Gene3D" id="1.10.260.40">
    <property type="entry name" value="lambda repressor-like DNA-binding domains"/>
    <property type="match status" value="1"/>
</dbReference>
<dbReference type="RefSeq" id="WP_369278461.1">
    <property type="nucleotide sequence ID" value="NZ_JBJVMW010000042.1"/>
</dbReference>
<keyword evidence="3" id="KW-1185">Reference proteome</keyword>
<reference evidence="2 3" key="1">
    <citation type="submission" date="2024-12" db="EMBL/GenBank/DDBJ databases">
        <title>Forecasting of Potato common scab and diversities of Pathogenic streptomyces spp. in china.</title>
        <authorList>
            <person name="Handique U."/>
            <person name="Wu J."/>
        </authorList>
    </citation>
    <scope>NUCLEOTIDE SEQUENCE [LARGE SCALE GENOMIC DNA]</scope>
    <source>
        <strain evidence="2 3">ZRIMU1585</strain>
    </source>
</reference>
<name>A0ABW9J1A7_STRGJ</name>
<evidence type="ECO:0000313" key="3">
    <source>
        <dbReference type="Proteomes" id="UP001631993"/>
    </source>
</evidence>
<protein>
    <recommendedName>
        <fullName evidence="4">XRE family transcriptional regulator</fullName>
    </recommendedName>
</protein>
<dbReference type="InterPro" id="IPR010982">
    <property type="entry name" value="Lambda_DNA-bd_dom_sf"/>
</dbReference>
<evidence type="ECO:0000256" key="1">
    <source>
        <dbReference type="SAM" id="MobiDB-lite"/>
    </source>
</evidence>
<accession>A0ABW9J1A7</accession>
<evidence type="ECO:0008006" key="4">
    <source>
        <dbReference type="Google" id="ProtNLM"/>
    </source>
</evidence>
<feature type="region of interest" description="Disordered" evidence="1">
    <location>
        <begin position="145"/>
        <end position="171"/>
    </location>
</feature>
<organism evidence="2 3">
    <name type="scientific">Streptomyces galilaeus</name>
    <dbReference type="NCBI Taxonomy" id="33899"/>
    <lineage>
        <taxon>Bacteria</taxon>
        <taxon>Bacillati</taxon>
        <taxon>Actinomycetota</taxon>
        <taxon>Actinomycetes</taxon>
        <taxon>Kitasatosporales</taxon>
        <taxon>Streptomycetaceae</taxon>
        <taxon>Streptomyces</taxon>
    </lineage>
</organism>
<sequence>MSPASELQPPAEGLLIRLARQARGLSPEAAAKLTPIQISGGRWRQIESGYERKSPPKRAFAPDLTLAHMAHTVGVTPERLAAAGRPEAAEVLQEILRSEAEPQAGASEALSSRELEVLAGIVASAADGFDMSPADLDAAFRRAQQLVQQRRRERAARDGGPAESPPHDRAS</sequence>
<gene>
    <name evidence="2" type="ORF">ACKI1S_44480</name>
</gene>
<evidence type="ECO:0000313" key="2">
    <source>
        <dbReference type="EMBL" id="MFM9653143.1"/>
    </source>
</evidence>
<comment type="caution">
    <text evidence="2">The sequence shown here is derived from an EMBL/GenBank/DDBJ whole genome shotgun (WGS) entry which is preliminary data.</text>
</comment>
<proteinExistence type="predicted"/>
<dbReference type="Proteomes" id="UP001631993">
    <property type="component" value="Unassembled WGS sequence"/>
</dbReference>
<dbReference type="EMBL" id="JBJVNE010000040">
    <property type="protein sequence ID" value="MFM9653143.1"/>
    <property type="molecule type" value="Genomic_DNA"/>
</dbReference>